<name>A0AA44CNN2_YERMO</name>
<comment type="caution">
    <text evidence="1">The sequence shown here is derived from an EMBL/GenBank/DDBJ whole genome shotgun (WGS) entry which is preliminary data.</text>
</comment>
<dbReference type="InterPro" id="IPR021799">
    <property type="entry name" value="PIN-like_prokaryotic"/>
</dbReference>
<dbReference type="EMBL" id="JAASAI010000020">
    <property type="protein sequence ID" value="NIL24143.1"/>
    <property type="molecule type" value="Genomic_DNA"/>
</dbReference>
<dbReference type="Proteomes" id="UP000712947">
    <property type="component" value="Unassembled WGS sequence"/>
</dbReference>
<sequence>MPFTCPRACADTNVLCDFYLAGCIEIIWHLYPDGVWIDPYVHEELKVKYNLDVYHALQVKGLEYISTKNYSAEQLMQMAEIKTRKRALKFADISCIVNSGIHDAVCLSADNAVVSICIERNIKVARHCGILEEAIRREIITKNIAHVHLIKFLDNGLTLPPRVRGEYLGKFSEV</sequence>
<evidence type="ECO:0000313" key="1">
    <source>
        <dbReference type="EMBL" id="NIL24143.1"/>
    </source>
</evidence>
<evidence type="ECO:0000313" key="2">
    <source>
        <dbReference type="Proteomes" id="UP000712947"/>
    </source>
</evidence>
<gene>
    <name evidence="1" type="ORF">HB991_16725</name>
</gene>
<accession>A0AA44CNN2</accession>
<dbReference type="RefSeq" id="WP_050142307.1">
    <property type="nucleotide sequence ID" value="NZ_CABHYE010000006.1"/>
</dbReference>
<reference evidence="1" key="1">
    <citation type="submission" date="2020-03" db="EMBL/GenBank/DDBJ databases">
        <authorList>
            <person name="Kislichkina A."/>
            <person name="Dentovskaya S."/>
            <person name="Shaikhutdinov R."/>
            <person name="Ivanov S."/>
            <person name="Sizova A."/>
            <person name="Solomentsev V."/>
            <person name="Bogun A."/>
        </authorList>
    </citation>
    <scope>NUCLEOTIDE SEQUENCE</scope>
    <source>
        <strain evidence="1">SCPM-O-B-7610</strain>
    </source>
</reference>
<dbReference type="AlphaFoldDB" id="A0AA44CNN2"/>
<organism evidence="1 2">
    <name type="scientific">Yersinia mollaretii</name>
    <dbReference type="NCBI Taxonomy" id="33060"/>
    <lineage>
        <taxon>Bacteria</taxon>
        <taxon>Pseudomonadati</taxon>
        <taxon>Pseudomonadota</taxon>
        <taxon>Gammaproteobacteria</taxon>
        <taxon>Enterobacterales</taxon>
        <taxon>Yersiniaceae</taxon>
        <taxon>Yersinia</taxon>
    </lineage>
</organism>
<proteinExistence type="predicted"/>
<dbReference type="Pfam" id="PF11848">
    <property type="entry name" value="DUF3368"/>
    <property type="match status" value="1"/>
</dbReference>
<protein>
    <submittedName>
        <fullName evidence="1">Uncharacterized protein</fullName>
    </submittedName>
</protein>